<keyword evidence="2" id="KW-1185">Reference proteome</keyword>
<sequence length="120" mass="13328">MESCGRRPVNNQSCLRLVPESFIMSPGRPAVHYDSSNGGTFPRKIADKRQPERYHLIRSDKVIRAPLRPGRDGSEEIADLPSFQDMLAAIIVIGISTPVLDPGDPARLQDYPVESWLTSV</sequence>
<dbReference type="Proteomes" id="UP001152798">
    <property type="component" value="Chromosome 6"/>
</dbReference>
<accession>A0A9P0HPL2</accession>
<dbReference type="AlphaFoldDB" id="A0A9P0HPL2"/>
<proteinExistence type="predicted"/>
<evidence type="ECO:0000313" key="1">
    <source>
        <dbReference type="EMBL" id="CAH1406648.1"/>
    </source>
</evidence>
<evidence type="ECO:0000313" key="2">
    <source>
        <dbReference type="Proteomes" id="UP001152798"/>
    </source>
</evidence>
<organism evidence="1 2">
    <name type="scientific">Nezara viridula</name>
    <name type="common">Southern green stink bug</name>
    <name type="synonym">Cimex viridulus</name>
    <dbReference type="NCBI Taxonomy" id="85310"/>
    <lineage>
        <taxon>Eukaryota</taxon>
        <taxon>Metazoa</taxon>
        <taxon>Ecdysozoa</taxon>
        <taxon>Arthropoda</taxon>
        <taxon>Hexapoda</taxon>
        <taxon>Insecta</taxon>
        <taxon>Pterygota</taxon>
        <taxon>Neoptera</taxon>
        <taxon>Paraneoptera</taxon>
        <taxon>Hemiptera</taxon>
        <taxon>Heteroptera</taxon>
        <taxon>Panheteroptera</taxon>
        <taxon>Pentatomomorpha</taxon>
        <taxon>Pentatomoidea</taxon>
        <taxon>Pentatomidae</taxon>
        <taxon>Pentatominae</taxon>
        <taxon>Nezara</taxon>
    </lineage>
</organism>
<reference evidence="1" key="1">
    <citation type="submission" date="2022-01" db="EMBL/GenBank/DDBJ databases">
        <authorList>
            <person name="King R."/>
        </authorList>
    </citation>
    <scope>NUCLEOTIDE SEQUENCE</scope>
</reference>
<dbReference type="EMBL" id="OV725082">
    <property type="protein sequence ID" value="CAH1406648.1"/>
    <property type="molecule type" value="Genomic_DNA"/>
</dbReference>
<gene>
    <name evidence="1" type="ORF">NEZAVI_LOCUS14537</name>
</gene>
<protein>
    <submittedName>
        <fullName evidence="1">Uncharacterized protein</fullName>
    </submittedName>
</protein>
<name>A0A9P0HPL2_NEZVI</name>